<dbReference type="InterPro" id="IPR002831">
    <property type="entry name" value="Tscrpt_reg_TrmB_N"/>
</dbReference>
<protein>
    <recommendedName>
        <fullName evidence="1">Transcription regulator TrmB N-terminal domain-containing protein</fullName>
    </recommendedName>
</protein>
<reference evidence="2" key="1">
    <citation type="journal article" date="2015" name="Nature">
        <title>Complex archaea that bridge the gap between prokaryotes and eukaryotes.</title>
        <authorList>
            <person name="Spang A."/>
            <person name="Saw J.H."/>
            <person name="Jorgensen S.L."/>
            <person name="Zaremba-Niedzwiedzka K."/>
            <person name="Martijn J."/>
            <person name="Lind A.E."/>
            <person name="van Eijk R."/>
            <person name="Schleper C."/>
            <person name="Guy L."/>
            <person name="Ettema T.J."/>
        </authorList>
    </citation>
    <scope>NUCLEOTIDE SEQUENCE</scope>
</reference>
<gene>
    <name evidence="2" type="ORF">LCGC14_1103000</name>
</gene>
<dbReference type="AlphaFoldDB" id="A0A0F9QF70"/>
<accession>A0A0F9QF70</accession>
<sequence length="387" mass="44282">MKDVILALENLVRSESESNTISAAIIEVEYSSENRLKIVYSTEDWDISSDIQGIYSAWGLPEIRTLIISELKYVILQNTSERLIAMTPNSSGGIIGFKDEDRMIICKIAPEGMAKFGLMEASRAFGKLSSKEPYIEMDKQLGKVKELKWATPRILLDDTNNLQELGLLKFGLSIEEAKVYLALLKTGRNGAKVGQLDDFLPNIKRTTIYRIIERLQGKDWIVKLPLMARSAQLFVARALNDIFDERIQQREEELKVLKSFRFIMGENLENGWIDLSDIKNDLQIYGQKSFDFKNLEIIGFEKDCGLIIFEYDKNVEDNVIIRAALQLSSEKLREPIQPNLDAKEFTISDLEDIKIEDITIREYLGMTMYFKFKEGTETGNNVGTDWI</sequence>
<name>A0A0F9QF70_9ZZZZ</name>
<proteinExistence type="predicted"/>
<feature type="domain" description="Transcription regulator TrmB N-terminal" evidence="1">
    <location>
        <begin position="167"/>
        <end position="223"/>
    </location>
</feature>
<comment type="caution">
    <text evidence="2">The sequence shown here is derived from an EMBL/GenBank/DDBJ whole genome shotgun (WGS) entry which is preliminary data.</text>
</comment>
<evidence type="ECO:0000313" key="2">
    <source>
        <dbReference type="EMBL" id="KKN03908.1"/>
    </source>
</evidence>
<dbReference type="Gene3D" id="1.10.10.10">
    <property type="entry name" value="Winged helix-like DNA-binding domain superfamily/Winged helix DNA-binding domain"/>
    <property type="match status" value="1"/>
</dbReference>
<organism evidence="2">
    <name type="scientific">marine sediment metagenome</name>
    <dbReference type="NCBI Taxonomy" id="412755"/>
    <lineage>
        <taxon>unclassified sequences</taxon>
        <taxon>metagenomes</taxon>
        <taxon>ecological metagenomes</taxon>
    </lineage>
</organism>
<feature type="non-terminal residue" evidence="2">
    <location>
        <position position="387"/>
    </location>
</feature>
<evidence type="ECO:0000259" key="1">
    <source>
        <dbReference type="Pfam" id="PF01978"/>
    </source>
</evidence>
<dbReference type="InterPro" id="IPR036388">
    <property type="entry name" value="WH-like_DNA-bd_sf"/>
</dbReference>
<dbReference type="Pfam" id="PF01978">
    <property type="entry name" value="TrmB"/>
    <property type="match status" value="1"/>
</dbReference>
<dbReference type="EMBL" id="LAZR01004982">
    <property type="protein sequence ID" value="KKN03908.1"/>
    <property type="molecule type" value="Genomic_DNA"/>
</dbReference>